<protein>
    <recommendedName>
        <fullName evidence="4">F-box domain-containing protein</fullName>
    </recommendedName>
</protein>
<evidence type="ECO:0000256" key="1">
    <source>
        <dbReference type="SAM" id="Coils"/>
    </source>
</evidence>
<proteinExistence type="predicted"/>
<keyword evidence="3" id="KW-1185">Reference proteome</keyword>
<feature type="coiled-coil region" evidence="1">
    <location>
        <begin position="12"/>
        <end position="46"/>
    </location>
</feature>
<evidence type="ECO:0000313" key="2">
    <source>
        <dbReference type="EMBL" id="KAJ7016647.1"/>
    </source>
</evidence>
<dbReference type="Proteomes" id="UP001218188">
    <property type="component" value="Unassembled WGS sequence"/>
</dbReference>
<dbReference type="EMBL" id="JARJCM010000478">
    <property type="protein sequence ID" value="KAJ7016647.1"/>
    <property type="molecule type" value="Genomic_DNA"/>
</dbReference>
<organism evidence="2 3">
    <name type="scientific">Mycena alexandri</name>
    <dbReference type="NCBI Taxonomy" id="1745969"/>
    <lineage>
        <taxon>Eukaryota</taxon>
        <taxon>Fungi</taxon>
        <taxon>Dikarya</taxon>
        <taxon>Basidiomycota</taxon>
        <taxon>Agaricomycotina</taxon>
        <taxon>Agaricomycetes</taxon>
        <taxon>Agaricomycetidae</taxon>
        <taxon>Agaricales</taxon>
        <taxon>Marasmiineae</taxon>
        <taxon>Mycenaceae</taxon>
        <taxon>Mycena</taxon>
    </lineage>
</organism>
<gene>
    <name evidence="2" type="ORF">C8F04DRAFT_1341554</name>
</gene>
<comment type="caution">
    <text evidence="2">The sequence shown here is derived from an EMBL/GenBank/DDBJ whole genome shotgun (WGS) entry which is preliminary data.</text>
</comment>
<sequence>MPDCTSPTLMSAEELQARIDAVSADIEKQKEVLKQLERDKSSLQRQLNNIHDPVARLPLEISSEIFLHCLPFGHFHEYQSQVHAAPILLLNVCNTWSDIVLPTPELWAHIRIDLRNEELLQV</sequence>
<evidence type="ECO:0000313" key="3">
    <source>
        <dbReference type="Proteomes" id="UP001218188"/>
    </source>
</evidence>
<dbReference type="AlphaFoldDB" id="A0AAD6S0I9"/>
<reference evidence="2" key="1">
    <citation type="submission" date="2023-03" db="EMBL/GenBank/DDBJ databases">
        <title>Massive genome expansion in bonnet fungi (Mycena s.s.) driven by repeated elements and novel gene families across ecological guilds.</title>
        <authorList>
            <consortium name="Lawrence Berkeley National Laboratory"/>
            <person name="Harder C.B."/>
            <person name="Miyauchi S."/>
            <person name="Viragh M."/>
            <person name="Kuo A."/>
            <person name="Thoen E."/>
            <person name="Andreopoulos B."/>
            <person name="Lu D."/>
            <person name="Skrede I."/>
            <person name="Drula E."/>
            <person name="Henrissat B."/>
            <person name="Morin E."/>
            <person name="Kohler A."/>
            <person name="Barry K."/>
            <person name="LaButti K."/>
            <person name="Morin E."/>
            <person name="Salamov A."/>
            <person name="Lipzen A."/>
            <person name="Mereny Z."/>
            <person name="Hegedus B."/>
            <person name="Baldrian P."/>
            <person name="Stursova M."/>
            <person name="Weitz H."/>
            <person name="Taylor A."/>
            <person name="Grigoriev I.V."/>
            <person name="Nagy L.G."/>
            <person name="Martin F."/>
            <person name="Kauserud H."/>
        </authorList>
    </citation>
    <scope>NUCLEOTIDE SEQUENCE</scope>
    <source>
        <strain evidence="2">CBHHK200</strain>
    </source>
</reference>
<accession>A0AAD6S0I9</accession>
<keyword evidence="1" id="KW-0175">Coiled coil</keyword>
<name>A0AAD6S0I9_9AGAR</name>
<evidence type="ECO:0008006" key="4">
    <source>
        <dbReference type="Google" id="ProtNLM"/>
    </source>
</evidence>